<feature type="domain" description="HTH tetR-type" evidence="5">
    <location>
        <begin position="11"/>
        <end position="71"/>
    </location>
</feature>
<dbReference type="STRING" id="1454373.ACMU_14745"/>
<gene>
    <name evidence="6" type="ORF">ACMU_14745</name>
</gene>
<dbReference type="PANTHER" id="PTHR30055:SF220">
    <property type="entry name" value="TETR-FAMILY REGULATORY PROTEIN"/>
    <property type="match status" value="1"/>
</dbReference>
<dbReference type="InterPro" id="IPR025996">
    <property type="entry name" value="MT1864/Rv1816-like_C"/>
</dbReference>
<dbReference type="Pfam" id="PF13305">
    <property type="entry name" value="TetR_C_33"/>
    <property type="match status" value="1"/>
</dbReference>
<organism evidence="6 7">
    <name type="scientific">Actibacterium mucosum KCTC 23349</name>
    <dbReference type="NCBI Taxonomy" id="1454373"/>
    <lineage>
        <taxon>Bacteria</taxon>
        <taxon>Pseudomonadati</taxon>
        <taxon>Pseudomonadota</taxon>
        <taxon>Alphaproteobacteria</taxon>
        <taxon>Rhodobacterales</taxon>
        <taxon>Roseobacteraceae</taxon>
        <taxon>Actibacterium</taxon>
    </lineage>
</organism>
<dbReference type="RefSeq" id="WP_035260169.1">
    <property type="nucleotide sequence ID" value="NZ_JFKE01000005.1"/>
</dbReference>
<evidence type="ECO:0000313" key="6">
    <source>
        <dbReference type="EMBL" id="KAJ55011.1"/>
    </source>
</evidence>
<evidence type="ECO:0000256" key="1">
    <source>
        <dbReference type="ARBA" id="ARBA00023015"/>
    </source>
</evidence>
<keyword evidence="2 4" id="KW-0238">DNA-binding</keyword>
<dbReference type="AlphaFoldDB" id="A0A037ZJM0"/>
<dbReference type="SUPFAM" id="SSF46689">
    <property type="entry name" value="Homeodomain-like"/>
    <property type="match status" value="1"/>
</dbReference>
<dbReference type="InterPro" id="IPR036271">
    <property type="entry name" value="Tet_transcr_reg_TetR-rel_C_sf"/>
</dbReference>
<comment type="caution">
    <text evidence="6">The sequence shown here is derived from an EMBL/GenBank/DDBJ whole genome shotgun (WGS) entry which is preliminary data.</text>
</comment>
<name>A0A037ZJM0_9RHOB</name>
<evidence type="ECO:0000256" key="2">
    <source>
        <dbReference type="ARBA" id="ARBA00023125"/>
    </source>
</evidence>
<evidence type="ECO:0000313" key="7">
    <source>
        <dbReference type="Proteomes" id="UP000026249"/>
    </source>
</evidence>
<dbReference type="OrthoDB" id="7056813at2"/>
<keyword evidence="1" id="KW-0805">Transcription regulation</keyword>
<dbReference type="GO" id="GO:0000976">
    <property type="term" value="F:transcription cis-regulatory region binding"/>
    <property type="evidence" value="ECO:0007669"/>
    <property type="project" value="TreeGrafter"/>
</dbReference>
<protein>
    <recommendedName>
        <fullName evidence="5">HTH tetR-type domain-containing protein</fullName>
    </recommendedName>
</protein>
<dbReference type="Gene3D" id="1.10.357.10">
    <property type="entry name" value="Tetracycline Repressor, domain 2"/>
    <property type="match status" value="1"/>
</dbReference>
<keyword evidence="3" id="KW-0804">Transcription</keyword>
<feature type="DNA-binding region" description="H-T-H motif" evidence="4">
    <location>
        <begin position="34"/>
        <end position="53"/>
    </location>
</feature>
<keyword evidence="7" id="KW-1185">Reference proteome</keyword>
<sequence>MTEKKTKHHHGDLRNALIQAGIAILAEDGIDKLTLRRCAARAGVSHAAPAHHFKGVEGLRGAIAEEGFVIFRGYMQRELDKVGDDPHRRLKAISLGYLLFALENPALFELIFGISAMLYLNEVQPESPGASYDMLRQCCAPFVAEGAESGPVEAQVWSLIHGFATLFLSEQFGPVDRGNPDLDAFNKVITLLDSLPLADRA</sequence>
<dbReference type="EMBL" id="JFKE01000005">
    <property type="protein sequence ID" value="KAJ55011.1"/>
    <property type="molecule type" value="Genomic_DNA"/>
</dbReference>
<dbReference type="InterPro" id="IPR001647">
    <property type="entry name" value="HTH_TetR"/>
</dbReference>
<evidence type="ECO:0000256" key="3">
    <source>
        <dbReference type="ARBA" id="ARBA00023163"/>
    </source>
</evidence>
<dbReference type="InterPro" id="IPR050109">
    <property type="entry name" value="HTH-type_TetR-like_transc_reg"/>
</dbReference>
<dbReference type="PANTHER" id="PTHR30055">
    <property type="entry name" value="HTH-TYPE TRANSCRIPTIONAL REGULATOR RUTR"/>
    <property type="match status" value="1"/>
</dbReference>
<evidence type="ECO:0000256" key="4">
    <source>
        <dbReference type="PROSITE-ProRule" id="PRU00335"/>
    </source>
</evidence>
<dbReference type="InterPro" id="IPR009057">
    <property type="entry name" value="Homeodomain-like_sf"/>
</dbReference>
<dbReference type="Proteomes" id="UP000026249">
    <property type="component" value="Unassembled WGS sequence"/>
</dbReference>
<dbReference type="GO" id="GO:0003700">
    <property type="term" value="F:DNA-binding transcription factor activity"/>
    <property type="evidence" value="ECO:0007669"/>
    <property type="project" value="TreeGrafter"/>
</dbReference>
<accession>A0A037ZJM0</accession>
<dbReference type="SUPFAM" id="SSF48498">
    <property type="entry name" value="Tetracyclin repressor-like, C-terminal domain"/>
    <property type="match status" value="1"/>
</dbReference>
<dbReference type="PROSITE" id="PS50977">
    <property type="entry name" value="HTH_TETR_2"/>
    <property type="match status" value="1"/>
</dbReference>
<evidence type="ECO:0000259" key="5">
    <source>
        <dbReference type="PROSITE" id="PS50977"/>
    </source>
</evidence>
<proteinExistence type="predicted"/>
<reference evidence="6 7" key="1">
    <citation type="submission" date="2014-03" db="EMBL/GenBank/DDBJ databases">
        <title>Draft Genome Sequence of Actibacterium mucosum KCTC 23349, a Marine Alphaproteobacterium with Complex Ionic Requirements Isolated from Mediterranean Seawater at Malvarrosa Beach, Valencia, Spain.</title>
        <authorList>
            <person name="Arahal D.R."/>
            <person name="Shao Z."/>
            <person name="Lai Q."/>
            <person name="Pujalte M.J."/>
        </authorList>
    </citation>
    <scope>NUCLEOTIDE SEQUENCE [LARGE SCALE GENOMIC DNA]</scope>
    <source>
        <strain evidence="6 7">KCTC 23349</strain>
    </source>
</reference>
<dbReference type="Pfam" id="PF00440">
    <property type="entry name" value="TetR_N"/>
    <property type="match status" value="1"/>
</dbReference>